<sequence>MTGAGFVDCKNALIETNGNIDKAVDILRKKGLAKAQKKANREAKEGLIYSYIHAGGRIGVLLEINCETDFVARTSEFQELAKNIAMHIAASNPLYIKRELVSPELISKEREIYKEQLTAMDKPQAVKEKIVDGKLEKYYQDVCLLEQPFIKDPSKNIAEIIDNEVAKLGENIVLKRFVRYQLGE</sequence>
<evidence type="ECO:0000256" key="1">
    <source>
        <dbReference type="ARBA" id="ARBA00005532"/>
    </source>
</evidence>
<evidence type="ECO:0000256" key="3">
    <source>
        <dbReference type="ARBA" id="ARBA00022768"/>
    </source>
</evidence>
<comment type="function">
    <text evidence="5">Associates with the EF-Tu.GDP complex and induces the exchange of GDP to GTP. It remains bound to the aminoacyl-tRNA.EF-Tu.GTP complex up to the GTP hydrolysis stage on the ribosome.</text>
</comment>
<evidence type="ECO:0000256" key="2">
    <source>
        <dbReference type="ARBA" id="ARBA00016956"/>
    </source>
</evidence>
<dbReference type="EMBL" id="SGBD01000003">
    <property type="protein sequence ID" value="RZD14417.1"/>
    <property type="molecule type" value="Genomic_DNA"/>
</dbReference>
<dbReference type="PROSITE" id="PS01127">
    <property type="entry name" value="EF_TS_2"/>
    <property type="match status" value="1"/>
</dbReference>
<gene>
    <name evidence="5" type="primary">tsf</name>
    <name evidence="7" type="ORF">EVJ47_06850</name>
</gene>
<dbReference type="PANTHER" id="PTHR11741:SF0">
    <property type="entry name" value="ELONGATION FACTOR TS, MITOCHONDRIAL"/>
    <property type="match status" value="1"/>
</dbReference>
<dbReference type="SUPFAM" id="SSF54713">
    <property type="entry name" value="Elongation factor Ts (EF-Ts), dimerisation domain"/>
    <property type="match status" value="1"/>
</dbReference>
<comment type="similarity">
    <text evidence="1 5">Belongs to the EF-Ts family.</text>
</comment>
<dbReference type="CDD" id="cd14275">
    <property type="entry name" value="UBA_EF-Ts"/>
    <property type="match status" value="1"/>
</dbReference>
<dbReference type="Gene3D" id="3.30.479.20">
    <property type="entry name" value="Elongation factor Ts, dimerisation domain"/>
    <property type="match status" value="1"/>
</dbReference>
<keyword evidence="3 5" id="KW-0251">Elongation factor</keyword>
<dbReference type="GO" id="GO:0005737">
    <property type="term" value="C:cytoplasm"/>
    <property type="evidence" value="ECO:0007669"/>
    <property type="project" value="UniProtKB-SubCell"/>
</dbReference>
<evidence type="ECO:0000256" key="5">
    <source>
        <dbReference type="HAMAP-Rule" id="MF_00050"/>
    </source>
</evidence>
<dbReference type="Gene3D" id="1.10.286.20">
    <property type="match status" value="1"/>
</dbReference>
<feature type="domain" description="Translation elongation factor EFTs/EF1B dimerisation" evidence="6">
    <location>
        <begin position="39"/>
        <end position="184"/>
    </location>
</feature>
<evidence type="ECO:0000313" key="7">
    <source>
        <dbReference type="EMBL" id="RZD14417.1"/>
    </source>
</evidence>
<comment type="subcellular location">
    <subcellularLocation>
        <location evidence="5">Cytoplasm</location>
    </subcellularLocation>
</comment>
<dbReference type="Gene3D" id="1.10.8.10">
    <property type="entry name" value="DNA helicase RuvA subunit, C-terminal domain"/>
    <property type="match status" value="1"/>
</dbReference>
<dbReference type="PANTHER" id="PTHR11741">
    <property type="entry name" value="ELONGATION FACTOR TS"/>
    <property type="match status" value="1"/>
</dbReference>
<dbReference type="GO" id="GO:0003746">
    <property type="term" value="F:translation elongation factor activity"/>
    <property type="evidence" value="ECO:0007669"/>
    <property type="project" value="UniProtKB-UniRule"/>
</dbReference>
<proteinExistence type="inferred from homology"/>
<dbReference type="FunFam" id="1.10.8.10:FF:000001">
    <property type="entry name" value="Elongation factor Ts"/>
    <property type="match status" value="1"/>
</dbReference>
<accession>A0A519BAV1</accession>
<evidence type="ECO:0000259" key="6">
    <source>
        <dbReference type="Pfam" id="PF00889"/>
    </source>
</evidence>
<dbReference type="HAMAP" id="MF_00050">
    <property type="entry name" value="EF_Ts"/>
    <property type="match status" value="1"/>
</dbReference>
<keyword evidence="4 5" id="KW-0648">Protein biosynthesis</keyword>
<evidence type="ECO:0000313" key="8">
    <source>
        <dbReference type="Proteomes" id="UP000320813"/>
    </source>
</evidence>
<dbReference type="AlphaFoldDB" id="A0A519BAV1"/>
<dbReference type="InterPro" id="IPR018101">
    <property type="entry name" value="Transl_elong_Ts_CS"/>
</dbReference>
<feature type="region of interest" description="Involved in Mg(2+) ion dislocation from EF-Tu" evidence="5">
    <location>
        <begin position="68"/>
        <end position="71"/>
    </location>
</feature>
<reference evidence="7 8" key="1">
    <citation type="submission" date="2019-01" db="EMBL/GenBank/DDBJ databases">
        <title>Insights into ecological role of a new deltaproteobacterial order Candidatus Sinidesulfobacterales (Sva0485) by metagenomics and metatranscriptomics.</title>
        <authorList>
            <person name="Tan S."/>
            <person name="Liu J."/>
            <person name="Fang Y."/>
            <person name="Hedlund B.P."/>
            <person name="Lian Z.H."/>
            <person name="Huang L.Y."/>
            <person name="Li J.T."/>
            <person name="Huang L.N."/>
            <person name="Li W.J."/>
            <person name="Jiang H.C."/>
            <person name="Dong H.L."/>
            <person name="Shu W.S."/>
        </authorList>
    </citation>
    <scope>NUCLEOTIDE SEQUENCE [LARGE SCALE GENOMIC DNA]</scope>
    <source>
        <strain evidence="7">AP3</strain>
    </source>
</reference>
<name>A0A519BAV1_9DELT</name>
<organism evidence="7 8">
    <name type="scientific">Candidatus Acidulodesulfobacterium ferriphilum</name>
    <dbReference type="NCBI Taxonomy" id="2597223"/>
    <lineage>
        <taxon>Bacteria</taxon>
        <taxon>Deltaproteobacteria</taxon>
        <taxon>Candidatus Acidulodesulfobacterales</taxon>
        <taxon>Candidatus Acidulodesulfobacterium</taxon>
    </lineage>
</organism>
<evidence type="ECO:0000256" key="4">
    <source>
        <dbReference type="ARBA" id="ARBA00022917"/>
    </source>
</evidence>
<dbReference type="InterPro" id="IPR014039">
    <property type="entry name" value="Transl_elong_EFTs/EF1B_dimer"/>
</dbReference>
<dbReference type="Pfam" id="PF00889">
    <property type="entry name" value="EF_TS"/>
    <property type="match status" value="1"/>
</dbReference>
<dbReference type="Proteomes" id="UP000320813">
    <property type="component" value="Unassembled WGS sequence"/>
</dbReference>
<dbReference type="SUPFAM" id="SSF46934">
    <property type="entry name" value="UBA-like"/>
    <property type="match status" value="1"/>
</dbReference>
<protein>
    <recommendedName>
        <fullName evidence="2 5">Elongation factor Ts</fullName>
        <shortName evidence="5">EF-Ts</shortName>
    </recommendedName>
</protein>
<keyword evidence="5" id="KW-0963">Cytoplasm</keyword>
<dbReference type="InterPro" id="IPR036402">
    <property type="entry name" value="EF-Ts_dimer_sf"/>
</dbReference>
<dbReference type="InterPro" id="IPR001816">
    <property type="entry name" value="Transl_elong_EFTs/EF1B"/>
</dbReference>
<comment type="caution">
    <text evidence="7">The sequence shown here is derived from an EMBL/GenBank/DDBJ whole genome shotgun (WGS) entry which is preliminary data.</text>
</comment>
<dbReference type="InterPro" id="IPR009060">
    <property type="entry name" value="UBA-like_sf"/>
</dbReference>